<evidence type="ECO:0000313" key="2">
    <source>
        <dbReference type="EMBL" id="TXJ62697.1"/>
    </source>
</evidence>
<keyword evidence="1" id="KW-0732">Signal</keyword>
<protein>
    <submittedName>
        <fullName evidence="2">Gliding motility protein GldH</fullName>
    </submittedName>
</protein>
<gene>
    <name evidence="2" type="ORF">ETF27_03830</name>
</gene>
<dbReference type="InterPro" id="IPR020018">
    <property type="entry name" value="Motility-assoc_lipoprot_GldH"/>
</dbReference>
<keyword evidence="3" id="KW-1185">Reference proteome</keyword>
<feature type="chain" id="PRO_5022886855" evidence="1">
    <location>
        <begin position="25"/>
        <end position="164"/>
    </location>
</feature>
<name>A0A5C8GKQ0_9BACT</name>
<evidence type="ECO:0000313" key="3">
    <source>
        <dbReference type="Proteomes" id="UP000321612"/>
    </source>
</evidence>
<organism evidence="2 3">
    <name type="scientific">Prevotella brunnea</name>
    <dbReference type="NCBI Taxonomy" id="2508867"/>
    <lineage>
        <taxon>Bacteria</taxon>
        <taxon>Pseudomonadati</taxon>
        <taxon>Bacteroidota</taxon>
        <taxon>Bacteroidia</taxon>
        <taxon>Bacteroidales</taxon>
        <taxon>Prevotellaceae</taxon>
        <taxon>Prevotella</taxon>
    </lineage>
</organism>
<reference evidence="3" key="1">
    <citation type="submission" date="2019-05" db="EMBL/GenBank/DDBJ databases">
        <title>Prevotella brunnea sp. nov., isolated from a wound of a patient.</title>
        <authorList>
            <person name="Buhl M."/>
        </authorList>
    </citation>
    <scope>NUCLEOTIDE SEQUENCE [LARGE SCALE GENOMIC DNA]</scope>
    <source>
        <strain evidence="3">A2672</strain>
    </source>
</reference>
<dbReference type="EMBL" id="SDIK01000022">
    <property type="protein sequence ID" value="TXJ62697.1"/>
    <property type="molecule type" value="Genomic_DNA"/>
</dbReference>
<accession>A0A5C8GKQ0</accession>
<dbReference type="PROSITE" id="PS51257">
    <property type="entry name" value="PROKAR_LIPOPROTEIN"/>
    <property type="match status" value="1"/>
</dbReference>
<feature type="signal peptide" evidence="1">
    <location>
        <begin position="1"/>
        <end position="24"/>
    </location>
</feature>
<dbReference type="Proteomes" id="UP000321612">
    <property type="component" value="Unassembled WGS sequence"/>
</dbReference>
<dbReference type="RefSeq" id="WP_130828442.1">
    <property type="nucleotide sequence ID" value="NZ_SDIK01000022.1"/>
</dbReference>
<dbReference type="OrthoDB" id="982482at2"/>
<comment type="caution">
    <text evidence="2">The sequence shown here is derived from an EMBL/GenBank/DDBJ whole genome shotgun (WGS) entry which is preliminary data.</text>
</comment>
<proteinExistence type="predicted"/>
<evidence type="ECO:0000256" key="1">
    <source>
        <dbReference type="SAM" id="SignalP"/>
    </source>
</evidence>
<dbReference type="Pfam" id="PF14109">
    <property type="entry name" value="GldH_lipo"/>
    <property type="match status" value="1"/>
</dbReference>
<dbReference type="AlphaFoldDB" id="A0A5C8GKQ0"/>
<sequence>MKIKVLTFLYISLLLGFAVGGSSCSDRRTYDHYESRPITGWERNDTATFRIPRQWEGDYSLDLGLRTTIKYPYKSICLILEGKVIPAGKHKDSETFQKEIVCRVVDDNGLLMGKRGISNSEILNHATNLSLNRGDSLFLTVRHIMSREQLPGISDVGVRLIKIR</sequence>